<organism evidence="1 2">
    <name type="scientific">Fukomys damarensis</name>
    <name type="common">Damaraland mole rat</name>
    <name type="synonym">Cryptomys damarensis</name>
    <dbReference type="NCBI Taxonomy" id="885580"/>
    <lineage>
        <taxon>Eukaryota</taxon>
        <taxon>Metazoa</taxon>
        <taxon>Chordata</taxon>
        <taxon>Craniata</taxon>
        <taxon>Vertebrata</taxon>
        <taxon>Euteleostomi</taxon>
        <taxon>Mammalia</taxon>
        <taxon>Eutheria</taxon>
        <taxon>Euarchontoglires</taxon>
        <taxon>Glires</taxon>
        <taxon>Rodentia</taxon>
        <taxon>Hystricomorpha</taxon>
        <taxon>Bathyergidae</taxon>
        <taxon>Fukomys</taxon>
    </lineage>
</organism>
<gene>
    <name evidence="1" type="ORF">H920_04657</name>
</gene>
<evidence type="ECO:0000313" key="1">
    <source>
        <dbReference type="EMBL" id="KFO33939.1"/>
    </source>
</evidence>
<dbReference type="Proteomes" id="UP000028990">
    <property type="component" value="Unassembled WGS sequence"/>
</dbReference>
<proteinExistence type="predicted"/>
<sequence length="179" mass="19992">MWPEVYPDIMDKCEQAQPEACPDIIRIGAVPCSIQTSHNLYHIQKLMHTLELIHSDLWKHGIHIFKVDRAAVSPSSFDTSLELQVKVIRGFIACVVIELCTPDNWHSDEQGAARSPELGDVKLGGVARSVRMRKCTSLGKVRICALARVDGRKNRALSGAVKEEDVFPDCLLLVFETQD</sequence>
<dbReference type="EMBL" id="KN122035">
    <property type="protein sequence ID" value="KFO33939.1"/>
    <property type="molecule type" value="Genomic_DNA"/>
</dbReference>
<accession>A0A091DP64</accession>
<keyword evidence="2" id="KW-1185">Reference proteome</keyword>
<name>A0A091DP64_FUKDA</name>
<dbReference type="AlphaFoldDB" id="A0A091DP64"/>
<reference evidence="1 2" key="1">
    <citation type="submission" date="2013-11" db="EMBL/GenBank/DDBJ databases">
        <title>The Damaraland mole rat (Fukomys damarensis) genome and evolution of African mole rats.</title>
        <authorList>
            <person name="Gladyshev V.N."/>
            <person name="Fang X."/>
        </authorList>
    </citation>
    <scope>NUCLEOTIDE SEQUENCE [LARGE SCALE GENOMIC DNA]</scope>
    <source>
        <tissue evidence="1">Liver</tissue>
    </source>
</reference>
<protein>
    <submittedName>
        <fullName evidence="1">Uncharacterized protein</fullName>
    </submittedName>
</protein>
<evidence type="ECO:0000313" key="2">
    <source>
        <dbReference type="Proteomes" id="UP000028990"/>
    </source>
</evidence>